<accession>A0A182XQK5</accession>
<keyword evidence="2" id="KW-1185">Reference proteome</keyword>
<protein>
    <submittedName>
        <fullName evidence="1">Uncharacterized protein</fullName>
    </submittedName>
</protein>
<dbReference type="AlphaFoldDB" id="A0A182XQK5"/>
<dbReference type="EnsemblMetazoa" id="AQUA014142-RA">
    <property type="protein sequence ID" value="AQUA014142-PA"/>
    <property type="gene ID" value="AQUA014142"/>
</dbReference>
<sequence>MGWFFYTLLRTTHTHYTHDHQNRDGEKSYRESRYTFDTGHGKHFIHQRRLETQ</sequence>
<evidence type="ECO:0000313" key="2">
    <source>
        <dbReference type="Proteomes" id="UP000076407"/>
    </source>
</evidence>
<reference evidence="1" key="1">
    <citation type="submission" date="2020-05" db="UniProtKB">
        <authorList>
            <consortium name="EnsemblMetazoa"/>
        </authorList>
    </citation>
    <scope>IDENTIFICATION</scope>
    <source>
        <strain evidence="1">SANGQUA</strain>
    </source>
</reference>
<dbReference type="Proteomes" id="UP000076407">
    <property type="component" value="Unassembled WGS sequence"/>
</dbReference>
<evidence type="ECO:0000313" key="1">
    <source>
        <dbReference type="EnsemblMetazoa" id="AQUA014142-PA"/>
    </source>
</evidence>
<name>A0A182XQK5_ANOQN</name>
<organism evidence="1 2">
    <name type="scientific">Anopheles quadriannulatus</name>
    <name type="common">Mosquito</name>
    <dbReference type="NCBI Taxonomy" id="34691"/>
    <lineage>
        <taxon>Eukaryota</taxon>
        <taxon>Metazoa</taxon>
        <taxon>Ecdysozoa</taxon>
        <taxon>Arthropoda</taxon>
        <taxon>Hexapoda</taxon>
        <taxon>Insecta</taxon>
        <taxon>Pterygota</taxon>
        <taxon>Neoptera</taxon>
        <taxon>Endopterygota</taxon>
        <taxon>Diptera</taxon>
        <taxon>Nematocera</taxon>
        <taxon>Culicoidea</taxon>
        <taxon>Culicidae</taxon>
        <taxon>Anophelinae</taxon>
        <taxon>Anopheles</taxon>
    </lineage>
</organism>
<dbReference type="VEuPathDB" id="VectorBase:AQUA014142"/>
<proteinExistence type="predicted"/>